<comment type="similarity">
    <text evidence="1">Belongs to the PI3/PI4-kinase family. Type III PI4K subfamily.</text>
</comment>
<dbReference type="PANTHER" id="PTHR10048">
    <property type="entry name" value="PHOSPHATIDYLINOSITOL KINASE"/>
    <property type="match status" value="1"/>
</dbReference>
<dbReference type="GO" id="GO:0048015">
    <property type="term" value="P:phosphatidylinositol-mediated signaling"/>
    <property type="evidence" value="ECO:0007669"/>
    <property type="project" value="TreeGrafter"/>
</dbReference>
<dbReference type="GO" id="GO:0046854">
    <property type="term" value="P:phosphatidylinositol phosphate biosynthetic process"/>
    <property type="evidence" value="ECO:0007669"/>
    <property type="project" value="InterPro"/>
</dbReference>
<dbReference type="PANTHER" id="PTHR10048:SF15">
    <property type="entry name" value="PHOSPHATIDYLINOSITOL 4-KINASE ALPHA"/>
    <property type="match status" value="1"/>
</dbReference>
<dbReference type="Gene3D" id="3.30.1010.10">
    <property type="entry name" value="Phosphatidylinositol 3-kinase Catalytic Subunit, Chain A, domain 4"/>
    <property type="match status" value="1"/>
</dbReference>
<dbReference type="FunFam" id="1.25.40.70:FF:000011">
    <property type="entry name" value="Phosphatidylinositol 4-kinase alpha"/>
    <property type="match status" value="1"/>
</dbReference>
<comment type="caution">
    <text evidence="5">The sequence shown here is derived from an EMBL/GenBank/DDBJ whole genome shotgun (WGS) entry which is preliminary data.</text>
</comment>
<dbReference type="SMART" id="SM00145">
    <property type="entry name" value="PI3Ka"/>
    <property type="match status" value="1"/>
</dbReference>
<evidence type="ECO:0000313" key="6">
    <source>
        <dbReference type="Proteomes" id="UP001291623"/>
    </source>
</evidence>
<dbReference type="EC" id="2.7.1.67" evidence="2"/>
<dbReference type="Pfam" id="PF00613">
    <property type="entry name" value="PI3Ka"/>
    <property type="match status" value="1"/>
</dbReference>
<dbReference type="InterPro" id="IPR015433">
    <property type="entry name" value="PI3/4_kinase"/>
</dbReference>
<evidence type="ECO:0000256" key="3">
    <source>
        <dbReference type="SAM" id="MobiDB-lite"/>
    </source>
</evidence>
<dbReference type="PROSITE" id="PS51545">
    <property type="entry name" value="PIK_HELICAL"/>
    <property type="match status" value="1"/>
</dbReference>
<dbReference type="EMBL" id="JAVYJV010000048">
    <property type="protein sequence ID" value="KAK4337193.1"/>
    <property type="molecule type" value="Genomic_DNA"/>
</dbReference>
<evidence type="ECO:0000256" key="1">
    <source>
        <dbReference type="ARBA" id="ARBA00006209"/>
    </source>
</evidence>
<dbReference type="InterPro" id="IPR016024">
    <property type="entry name" value="ARM-type_fold"/>
</dbReference>
<organism evidence="5 6">
    <name type="scientific">Anisodus tanguticus</name>
    <dbReference type="NCBI Taxonomy" id="243964"/>
    <lineage>
        <taxon>Eukaryota</taxon>
        <taxon>Viridiplantae</taxon>
        <taxon>Streptophyta</taxon>
        <taxon>Embryophyta</taxon>
        <taxon>Tracheophyta</taxon>
        <taxon>Spermatophyta</taxon>
        <taxon>Magnoliopsida</taxon>
        <taxon>eudicotyledons</taxon>
        <taxon>Gunneridae</taxon>
        <taxon>Pentapetalae</taxon>
        <taxon>asterids</taxon>
        <taxon>lamiids</taxon>
        <taxon>Solanales</taxon>
        <taxon>Solanaceae</taxon>
        <taxon>Solanoideae</taxon>
        <taxon>Hyoscyameae</taxon>
        <taxon>Anisodus</taxon>
    </lineage>
</organism>
<keyword evidence="6" id="KW-1185">Reference proteome</keyword>
<dbReference type="Gene3D" id="1.25.40.70">
    <property type="entry name" value="Phosphatidylinositol 3-kinase, accessory domain (PIK)"/>
    <property type="match status" value="1"/>
</dbReference>
<dbReference type="GO" id="GO:0004430">
    <property type="term" value="F:1-phosphatidylinositol 4-kinase activity"/>
    <property type="evidence" value="ECO:0007669"/>
    <property type="project" value="TreeGrafter"/>
</dbReference>
<gene>
    <name evidence="5" type="ORF">RND71_043292</name>
</gene>
<proteinExistence type="inferred from homology"/>
<evidence type="ECO:0000259" key="4">
    <source>
        <dbReference type="PROSITE" id="PS51545"/>
    </source>
</evidence>
<accession>A0AAE1UMB3</accession>
<dbReference type="GO" id="GO:0005737">
    <property type="term" value="C:cytoplasm"/>
    <property type="evidence" value="ECO:0007669"/>
    <property type="project" value="TreeGrafter"/>
</dbReference>
<name>A0AAE1UMB3_9SOLA</name>
<dbReference type="GO" id="GO:0005886">
    <property type="term" value="C:plasma membrane"/>
    <property type="evidence" value="ECO:0007669"/>
    <property type="project" value="TreeGrafter"/>
</dbReference>
<evidence type="ECO:0000256" key="2">
    <source>
        <dbReference type="ARBA" id="ARBA00012169"/>
    </source>
</evidence>
<protein>
    <recommendedName>
        <fullName evidence="2">1-phosphatidylinositol 4-kinase</fullName>
        <ecNumber evidence="2">2.7.1.67</ecNumber>
    </recommendedName>
</protein>
<sequence>MLEILNVLGKSLKLDINEENFEMKLDKIPYTIHCAETQDVRQAIDSDFSARCQEHKIEGENSISTWRAHSFTERTWKETVKLAWEISPVLAVYLPCRFKTSDAVKNEVSRLVRVSPTLVSHLPEALQYLVTPDSILTEQPEIIHILNWSLVSPIQALSFFSRQYPPHPVTAQYAIKVLSSYEPDVILFYIPQIVQAIRYDSMGYVTEFIKQTAKRSQLLAHQLIWNMKTNMFRDEESLEPDTELHDSLSHLIDSIVNDLSGNALRFYHRQFSFFDDVTSISGKIRSFPKGKQRKNALIDELQLIRLRKGCYLPSNSEALVLDIDRDFAVPLQSAAKAPFLSRFKVKTMAFNELENFALKIEEKNDLSESNDNKIEKCENLTKNVQNCSGKMINSKSELKDESSDNTNSENLTRTSFDDEEESNLDEIWQSAIFKVGDDVRQVRIIKLIVDHFSY</sequence>
<dbReference type="InterPro" id="IPR001263">
    <property type="entry name" value="PI3K_accessory_dom"/>
</dbReference>
<dbReference type="AlphaFoldDB" id="A0AAE1UMB3"/>
<dbReference type="SUPFAM" id="SSF48371">
    <property type="entry name" value="ARM repeat"/>
    <property type="match status" value="1"/>
</dbReference>
<evidence type="ECO:0000313" key="5">
    <source>
        <dbReference type="EMBL" id="KAK4337193.1"/>
    </source>
</evidence>
<feature type="compositionally biased region" description="Polar residues" evidence="3">
    <location>
        <begin position="404"/>
        <end position="414"/>
    </location>
</feature>
<dbReference type="Proteomes" id="UP001291623">
    <property type="component" value="Unassembled WGS sequence"/>
</dbReference>
<feature type="domain" description="PIK helical" evidence="4">
    <location>
        <begin position="76"/>
        <end position="251"/>
    </location>
</feature>
<reference evidence="5" key="1">
    <citation type="submission" date="2023-12" db="EMBL/GenBank/DDBJ databases">
        <title>Genome assembly of Anisodus tanguticus.</title>
        <authorList>
            <person name="Wang Y.-J."/>
        </authorList>
    </citation>
    <scope>NUCLEOTIDE SEQUENCE</scope>
    <source>
        <strain evidence="5">KB-2021</strain>
        <tissue evidence="5">Leaf</tissue>
    </source>
</reference>
<dbReference type="InterPro" id="IPR042236">
    <property type="entry name" value="PI3K_accessory_sf"/>
</dbReference>
<feature type="region of interest" description="Disordered" evidence="3">
    <location>
        <begin position="393"/>
        <end position="418"/>
    </location>
</feature>